<dbReference type="AlphaFoldDB" id="A0A8H3JAK3"/>
<evidence type="ECO:0000256" key="2">
    <source>
        <dbReference type="ARBA" id="ARBA00004922"/>
    </source>
</evidence>
<feature type="transmembrane region" description="Helical" evidence="14">
    <location>
        <begin position="262"/>
        <end position="282"/>
    </location>
</feature>
<feature type="transmembrane region" description="Helical" evidence="14">
    <location>
        <begin position="141"/>
        <end position="162"/>
    </location>
</feature>
<dbReference type="EC" id="2.4.1.258" evidence="3 14"/>
<evidence type="ECO:0000256" key="13">
    <source>
        <dbReference type="ARBA" id="ARBA00093457"/>
    </source>
</evidence>
<evidence type="ECO:0000256" key="10">
    <source>
        <dbReference type="ARBA" id="ARBA00023136"/>
    </source>
</evidence>
<keyword evidence="5 14" id="KW-0328">Glycosyltransferase</keyword>
<keyword evidence="7 14" id="KW-0812">Transmembrane</keyword>
<feature type="transmembrane region" description="Helical" evidence="14">
    <location>
        <begin position="19"/>
        <end position="37"/>
    </location>
</feature>
<evidence type="ECO:0000256" key="5">
    <source>
        <dbReference type="ARBA" id="ARBA00022676"/>
    </source>
</evidence>
<comment type="similarity">
    <text evidence="13">Belongs to the glycosyltransferase ALG3 family.</text>
</comment>
<comment type="subcellular location">
    <subcellularLocation>
        <location evidence="1 14">Endoplasmic reticulum membrane</location>
        <topology evidence="1 14">Multi-pass membrane protein</topology>
    </subcellularLocation>
</comment>
<comment type="caution">
    <text evidence="15">The sequence shown here is derived from an EMBL/GenBank/DDBJ whole genome shotgun (WGS) entry which is preliminary data.</text>
</comment>
<dbReference type="GO" id="GO:0052925">
    <property type="term" value="F:dol-P-Man:Man(5)GlcNAc(2)-PP-Dol alpha-1,3-mannosyltransferase activity"/>
    <property type="evidence" value="ECO:0007669"/>
    <property type="project" value="UniProtKB-EC"/>
</dbReference>
<dbReference type="PANTHER" id="PTHR12646:SF0">
    <property type="entry name" value="DOL-P-MAN:MAN(5)GLCNAC(2)-PP-DOL ALPHA-1,3-MANNOSYLTRANSFERASE"/>
    <property type="match status" value="1"/>
</dbReference>
<dbReference type="Pfam" id="PF05208">
    <property type="entry name" value="ALG3"/>
    <property type="match status" value="1"/>
</dbReference>
<evidence type="ECO:0000256" key="6">
    <source>
        <dbReference type="ARBA" id="ARBA00022679"/>
    </source>
</evidence>
<evidence type="ECO:0000256" key="12">
    <source>
        <dbReference type="ARBA" id="ARBA00049506"/>
    </source>
</evidence>
<dbReference type="EMBL" id="CAJPDR010001042">
    <property type="protein sequence ID" value="CAF9943454.1"/>
    <property type="molecule type" value="Genomic_DNA"/>
</dbReference>
<name>A0A8H3JAK3_9LECA</name>
<proteinExistence type="inferred from homology"/>
<comment type="pathway">
    <text evidence="2 14">Protein modification; protein glycosylation.</text>
</comment>
<dbReference type="GO" id="GO:0005789">
    <property type="term" value="C:endoplasmic reticulum membrane"/>
    <property type="evidence" value="ECO:0007669"/>
    <property type="project" value="UniProtKB-SubCell"/>
</dbReference>
<evidence type="ECO:0000256" key="7">
    <source>
        <dbReference type="ARBA" id="ARBA00022692"/>
    </source>
</evidence>
<dbReference type="OrthoDB" id="20028at2759"/>
<evidence type="ECO:0000256" key="8">
    <source>
        <dbReference type="ARBA" id="ARBA00022824"/>
    </source>
</evidence>
<keyword evidence="6 14" id="KW-0808">Transferase</keyword>
<organism evidence="15 16">
    <name type="scientific">Alectoria fallacina</name>
    <dbReference type="NCBI Taxonomy" id="1903189"/>
    <lineage>
        <taxon>Eukaryota</taxon>
        <taxon>Fungi</taxon>
        <taxon>Dikarya</taxon>
        <taxon>Ascomycota</taxon>
        <taxon>Pezizomycotina</taxon>
        <taxon>Lecanoromycetes</taxon>
        <taxon>OSLEUM clade</taxon>
        <taxon>Lecanoromycetidae</taxon>
        <taxon>Lecanorales</taxon>
        <taxon>Lecanorineae</taxon>
        <taxon>Parmeliaceae</taxon>
        <taxon>Alectoria</taxon>
    </lineage>
</organism>
<comment type="function">
    <text evidence="11 14">Dol-P-Man:Man(5)GlcNAc(2)-PP-Dol alpha-1,3-mannosyltransferase that operates in the biosynthetic pathway of dolichol-linked oligosaccharides, the glycan precursors employed in protein asparagine (N)-glycosylation. The assembly of dolichol-linked oligosaccharides begins on the cytosolic side of the endoplasmic reticulum membrane and finishes in its lumen. The sequential addition of sugars to dolichol pyrophosphate produces dolichol-linked oligosaccharides containing fourteen sugars, including two GlcNAcs, nine mannoses and three glucoses. Once assembled, the oligosaccharide is transferred from the lipid to nascent proteins by oligosaccharyltransferases. In the lumen of the endoplasmic reticulum, adds the first dolichyl beta-D-mannosyl phosphate derived mannose in an alpha-1,3 linkage to Man(5)GlcNAc(2)-PP-dolichol to produce Man(6)GlcNAc(2)-PP-dolichol.</text>
</comment>
<evidence type="ECO:0000256" key="3">
    <source>
        <dbReference type="ARBA" id="ARBA00011964"/>
    </source>
</evidence>
<keyword evidence="10 14" id="KW-0472">Membrane</keyword>
<dbReference type="UniPathway" id="UPA00378"/>
<keyword evidence="9 14" id="KW-1133">Transmembrane helix</keyword>
<evidence type="ECO:0000256" key="11">
    <source>
        <dbReference type="ARBA" id="ARBA00044743"/>
    </source>
</evidence>
<keyword evidence="8 14" id="KW-0256">Endoplasmic reticulum</keyword>
<evidence type="ECO:0000313" key="16">
    <source>
        <dbReference type="Proteomes" id="UP000664203"/>
    </source>
</evidence>
<dbReference type="InterPro" id="IPR007873">
    <property type="entry name" value="Glycosyltransferase_ALG3"/>
</dbReference>
<sequence length="423" mass="47840">MDLYYQAIDLASNPKHTRWISPLLLLADAAFCALIIWKIPYTEIDWRAYIQQVEQYRNGERDYTLIKGDTGPLVYPAAHLFIYNALYLITDKGKDIFIAQCTFTVVYLGALSMAMACYRMAKAPPYLFPLLILSKRLHSIFLLRLFNDCFAILALFTAIYFYQQRIWTVGSVAYSFGVGIKMSILLAAPAVGLVLLQALPFKRAMNAAFLMAQVQITLAFPFLPANAKGYLARSFELTRQFLFKWTVNWRFVGEERFLSRDFAISLIAAHLALLAIFVLTRWTRPSGLSIPALTSTAIKPLPSKAQHLMSLNVTPTFILTSILTSVAMGMLCARSLHYQFYAYIAWSTPFLQWKAGLHPILTYAVWGAQEWAWNVYPSTDTSSIVVVGCLVVQLFSVWWGTRNDLADVISPASIADEENEHDE</sequence>
<accession>A0A8H3JAK3</accession>
<evidence type="ECO:0000256" key="1">
    <source>
        <dbReference type="ARBA" id="ARBA00004477"/>
    </source>
</evidence>
<evidence type="ECO:0000256" key="4">
    <source>
        <dbReference type="ARBA" id="ARBA00015561"/>
    </source>
</evidence>
<dbReference type="Proteomes" id="UP000664203">
    <property type="component" value="Unassembled WGS sequence"/>
</dbReference>
<evidence type="ECO:0000313" key="15">
    <source>
        <dbReference type="EMBL" id="CAF9943454.1"/>
    </source>
</evidence>
<comment type="catalytic activity">
    <reaction evidence="12 14">
        <text>an alpha-D-Man-(1-&gt;2)-alpha-D-Man-(1-&gt;2)-alpha-D-Man-(1-&gt;3)-[alpha-D-Man-(1-&gt;6)]-beta-D-Man-(1-&gt;4)-beta-D-GlcNAc-(1-&gt;4)-alpha-D-GlcNAc-diphospho-di-trans,poly-cis-dolichol + a di-trans,poly-cis-dolichyl beta-D-mannosyl phosphate = an alpha-D-Man-(1-&gt;2)-alpha-D-Man-(1-&gt;2)-alpha-D-Man-(1-&gt;3)-[alpha-D-Man-(1-&gt;3)-alpha-D-Man-(1-&gt;6)]-beta-D-Man-(1-&gt;4)-beta-D-GlcNAc-(1-&gt;4)-alpha-D-GlcNAc-diphospho-di-trans,poly-cis-dolichol + a di-trans,poly-cis-dolichyl phosphate + H(+)</text>
        <dbReference type="Rhea" id="RHEA:29527"/>
        <dbReference type="Rhea" id="RHEA-COMP:19498"/>
        <dbReference type="Rhea" id="RHEA-COMP:19501"/>
        <dbReference type="Rhea" id="RHEA-COMP:19516"/>
        <dbReference type="Rhea" id="RHEA-COMP:19517"/>
        <dbReference type="ChEBI" id="CHEBI:15378"/>
        <dbReference type="ChEBI" id="CHEBI:57683"/>
        <dbReference type="ChEBI" id="CHEBI:58211"/>
        <dbReference type="ChEBI" id="CHEBI:132515"/>
        <dbReference type="ChEBI" id="CHEBI:132516"/>
        <dbReference type="EC" id="2.4.1.258"/>
    </reaction>
    <physiologicalReaction direction="left-to-right" evidence="12 14">
        <dbReference type="Rhea" id="RHEA:29528"/>
    </physiologicalReaction>
</comment>
<dbReference type="PANTHER" id="PTHR12646">
    <property type="entry name" value="NOT56 - RELATED"/>
    <property type="match status" value="1"/>
</dbReference>
<feature type="transmembrane region" description="Helical" evidence="14">
    <location>
        <begin position="73"/>
        <end position="90"/>
    </location>
</feature>
<keyword evidence="16" id="KW-1185">Reference proteome</keyword>
<feature type="transmembrane region" description="Helical" evidence="14">
    <location>
        <begin position="174"/>
        <end position="196"/>
    </location>
</feature>
<protein>
    <recommendedName>
        <fullName evidence="4 14">Dol-P-Man:Man(5)GlcNAc(2)-PP-Dol alpha-1,3-mannosyltransferase</fullName>
        <ecNumber evidence="3 14">2.4.1.258</ecNumber>
    </recommendedName>
    <alternativeName>
        <fullName evidence="14">Dol-P-Man-dependent alpha(1-3)-mannosyltransferase</fullName>
    </alternativeName>
</protein>
<feature type="transmembrane region" description="Helical" evidence="14">
    <location>
        <begin position="313"/>
        <end position="333"/>
    </location>
</feature>
<feature type="transmembrane region" description="Helical" evidence="14">
    <location>
        <begin position="96"/>
        <end position="121"/>
    </location>
</feature>
<evidence type="ECO:0000256" key="9">
    <source>
        <dbReference type="ARBA" id="ARBA00022989"/>
    </source>
</evidence>
<reference evidence="15" key="1">
    <citation type="submission" date="2021-03" db="EMBL/GenBank/DDBJ databases">
        <authorList>
            <person name="Tagirdzhanova G."/>
        </authorList>
    </citation>
    <scope>NUCLEOTIDE SEQUENCE</scope>
</reference>
<gene>
    <name evidence="15" type="primary">ALG3</name>
    <name evidence="15" type="ORF">ALECFALPRED_000398</name>
</gene>
<evidence type="ECO:0000256" key="14">
    <source>
        <dbReference type="RuleBase" id="RU364047"/>
    </source>
</evidence>